<feature type="domain" description="Histidine kinase/HSP90-like ATPase" evidence="2">
    <location>
        <begin position="11"/>
        <end position="112"/>
    </location>
</feature>
<dbReference type="RefSeq" id="WP_378573776.1">
    <property type="nucleotide sequence ID" value="NZ_JBHSFQ010000008.1"/>
</dbReference>
<evidence type="ECO:0000313" key="3">
    <source>
        <dbReference type="EMBL" id="MFC4562497.1"/>
    </source>
</evidence>
<dbReference type="Gene3D" id="3.30.565.10">
    <property type="entry name" value="Histidine kinase-like ATPase, C-terminal domain"/>
    <property type="match status" value="1"/>
</dbReference>
<comment type="caution">
    <text evidence="3">The sequence shown here is derived from an EMBL/GenBank/DDBJ whole genome shotgun (WGS) entry which is preliminary data.</text>
</comment>
<reference evidence="4" key="1">
    <citation type="journal article" date="2019" name="Int. J. Syst. Evol. Microbiol.">
        <title>The Global Catalogue of Microorganisms (GCM) 10K type strain sequencing project: providing services to taxonomists for standard genome sequencing and annotation.</title>
        <authorList>
            <consortium name="The Broad Institute Genomics Platform"/>
            <consortium name="The Broad Institute Genome Sequencing Center for Infectious Disease"/>
            <person name="Wu L."/>
            <person name="Ma J."/>
        </authorList>
    </citation>
    <scope>NUCLEOTIDE SEQUENCE [LARGE SCALE GENOMIC DNA]</scope>
    <source>
        <strain evidence="4">XZYJ18</strain>
    </source>
</reference>
<dbReference type="SUPFAM" id="SSF55874">
    <property type="entry name" value="ATPase domain of HSP90 chaperone/DNA topoisomerase II/histidine kinase"/>
    <property type="match status" value="1"/>
</dbReference>
<keyword evidence="4" id="KW-1185">Reference proteome</keyword>
<gene>
    <name evidence="3" type="ORF">ACFO4E_11595</name>
</gene>
<proteinExistence type="predicted"/>
<dbReference type="Proteomes" id="UP001595923">
    <property type="component" value="Unassembled WGS sequence"/>
</dbReference>
<keyword evidence="3" id="KW-0547">Nucleotide-binding</keyword>
<keyword evidence="1" id="KW-0418">Kinase</keyword>
<dbReference type="Pfam" id="PF13581">
    <property type="entry name" value="HATPase_c_2"/>
    <property type="match status" value="1"/>
</dbReference>
<evidence type="ECO:0000256" key="1">
    <source>
        <dbReference type="ARBA" id="ARBA00022527"/>
    </source>
</evidence>
<dbReference type="PANTHER" id="PTHR35526">
    <property type="entry name" value="ANTI-SIGMA-F FACTOR RSBW-RELATED"/>
    <property type="match status" value="1"/>
</dbReference>
<organism evidence="3 4">
    <name type="scientific">Nocardiopsis mangrovi</name>
    <dbReference type="NCBI Taxonomy" id="1179818"/>
    <lineage>
        <taxon>Bacteria</taxon>
        <taxon>Bacillati</taxon>
        <taxon>Actinomycetota</taxon>
        <taxon>Actinomycetes</taxon>
        <taxon>Streptosporangiales</taxon>
        <taxon>Nocardiopsidaceae</taxon>
        <taxon>Nocardiopsis</taxon>
    </lineage>
</organism>
<evidence type="ECO:0000259" key="2">
    <source>
        <dbReference type="Pfam" id="PF13581"/>
    </source>
</evidence>
<evidence type="ECO:0000313" key="4">
    <source>
        <dbReference type="Proteomes" id="UP001595923"/>
    </source>
</evidence>
<name>A0ABV9DVQ4_9ACTN</name>
<dbReference type="InterPro" id="IPR036890">
    <property type="entry name" value="HATPase_C_sf"/>
</dbReference>
<dbReference type="PANTHER" id="PTHR35526:SF3">
    <property type="entry name" value="ANTI-SIGMA-F FACTOR RSBW"/>
    <property type="match status" value="1"/>
</dbReference>
<dbReference type="GO" id="GO:0005524">
    <property type="term" value="F:ATP binding"/>
    <property type="evidence" value="ECO:0007669"/>
    <property type="project" value="UniProtKB-KW"/>
</dbReference>
<keyword evidence="3" id="KW-0067">ATP-binding</keyword>
<protein>
    <submittedName>
        <fullName evidence="3">ATP-binding protein</fullName>
    </submittedName>
</protein>
<sequence length="144" mass="15560">MSYSRIFPGWNEQIGQARRWVDNVLAAHAAFRIPDDTVAATVLLVSEAATNAVSHTASGRGGVFTLRLEIAPGRIAVDVDDEGKAEAVPFLRPNTFMSERGRGIALIDHFAHAWRPLPAPRSGVTFTLLYPAVDPARRGDLPSG</sequence>
<dbReference type="InterPro" id="IPR003594">
    <property type="entry name" value="HATPase_dom"/>
</dbReference>
<accession>A0ABV9DVQ4</accession>
<dbReference type="CDD" id="cd16936">
    <property type="entry name" value="HATPase_RsbW-like"/>
    <property type="match status" value="1"/>
</dbReference>
<keyword evidence="1" id="KW-0723">Serine/threonine-protein kinase</keyword>
<keyword evidence="1" id="KW-0808">Transferase</keyword>
<dbReference type="EMBL" id="JBHSFQ010000008">
    <property type="protein sequence ID" value="MFC4562497.1"/>
    <property type="molecule type" value="Genomic_DNA"/>
</dbReference>
<dbReference type="InterPro" id="IPR050267">
    <property type="entry name" value="Anti-sigma-factor_SerPK"/>
</dbReference>